<protein>
    <submittedName>
        <fullName evidence="2">Uncharacterized protein</fullName>
    </submittedName>
</protein>
<evidence type="ECO:0000313" key="2">
    <source>
        <dbReference type="EMBL" id="KAI0501572.1"/>
    </source>
</evidence>
<sequence>MGSEDLSKAATHCSYCIEQRRRIDLGADDKGDTRRRRKVAVRKEKWPIVGKQHNAGAEEAEGSVRAEN</sequence>
<gene>
    <name evidence="2" type="ORF">KFK09_016517</name>
</gene>
<keyword evidence="3" id="KW-1185">Reference proteome</keyword>
<accession>A0A8T3B0V7</accession>
<evidence type="ECO:0000256" key="1">
    <source>
        <dbReference type="SAM" id="MobiDB-lite"/>
    </source>
</evidence>
<dbReference type="AlphaFoldDB" id="A0A8T3B0V7"/>
<dbReference type="EMBL" id="JAGYWB010000012">
    <property type="protein sequence ID" value="KAI0501572.1"/>
    <property type="molecule type" value="Genomic_DNA"/>
</dbReference>
<comment type="caution">
    <text evidence="2">The sequence shown here is derived from an EMBL/GenBank/DDBJ whole genome shotgun (WGS) entry which is preliminary data.</text>
</comment>
<organism evidence="2 3">
    <name type="scientific">Dendrobium nobile</name>
    <name type="common">Orchid</name>
    <dbReference type="NCBI Taxonomy" id="94219"/>
    <lineage>
        <taxon>Eukaryota</taxon>
        <taxon>Viridiplantae</taxon>
        <taxon>Streptophyta</taxon>
        <taxon>Embryophyta</taxon>
        <taxon>Tracheophyta</taxon>
        <taxon>Spermatophyta</taxon>
        <taxon>Magnoliopsida</taxon>
        <taxon>Liliopsida</taxon>
        <taxon>Asparagales</taxon>
        <taxon>Orchidaceae</taxon>
        <taxon>Epidendroideae</taxon>
        <taxon>Malaxideae</taxon>
        <taxon>Dendrobiinae</taxon>
        <taxon>Dendrobium</taxon>
    </lineage>
</organism>
<dbReference type="Proteomes" id="UP000829196">
    <property type="component" value="Unassembled WGS sequence"/>
</dbReference>
<name>A0A8T3B0V7_DENNO</name>
<reference evidence="2" key="1">
    <citation type="journal article" date="2022" name="Front. Genet.">
        <title>Chromosome-Scale Assembly of the Dendrobium nobile Genome Provides Insights Into the Molecular Mechanism of the Biosynthesis of the Medicinal Active Ingredient of Dendrobium.</title>
        <authorList>
            <person name="Xu Q."/>
            <person name="Niu S.-C."/>
            <person name="Li K.-L."/>
            <person name="Zheng P.-J."/>
            <person name="Zhang X.-J."/>
            <person name="Jia Y."/>
            <person name="Liu Y."/>
            <person name="Niu Y.-X."/>
            <person name="Yu L.-H."/>
            <person name="Chen D.-F."/>
            <person name="Zhang G.-Q."/>
        </authorList>
    </citation>
    <scope>NUCLEOTIDE SEQUENCE</scope>
    <source>
        <tissue evidence="2">Leaf</tissue>
    </source>
</reference>
<feature type="region of interest" description="Disordered" evidence="1">
    <location>
        <begin position="45"/>
        <end position="68"/>
    </location>
</feature>
<evidence type="ECO:0000313" key="3">
    <source>
        <dbReference type="Proteomes" id="UP000829196"/>
    </source>
</evidence>
<proteinExistence type="predicted"/>